<organism evidence="1 2">
    <name type="scientific">Glycine soja</name>
    <name type="common">Wild soybean</name>
    <dbReference type="NCBI Taxonomy" id="3848"/>
    <lineage>
        <taxon>Eukaryota</taxon>
        <taxon>Viridiplantae</taxon>
        <taxon>Streptophyta</taxon>
        <taxon>Embryophyta</taxon>
        <taxon>Tracheophyta</taxon>
        <taxon>Spermatophyta</taxon>
        <taxon>Magnoliopsida</taxon>
        <taxon>eudicotyledons</taxon>
        <taxon>Gunneridae</taxon>
        <taxon>Pentapetalae</taxon>
        <taxon>rosids</taxon>
        <taxon>fabids</taxon>
        <taxon>Fabales</taxon>
        <taxon>Fabaceae</taxon>
        <taxon>Papilionoideae</taxon>
        <taxon>50 kb inversion clade</taxon>
        <taxon>NPAAA clade</taxon>
        <taxon>indigoferoid/millettioid clade</taxon>
        <taxon>Phaseoleae</taxon>
        <taxon>Glycine</taxon>
        <taxon>Glycine subgen. Soja</taxon>
    </lineage>
</organism>
<dbReference type="Gramene" id="XM_028349351.1">
    <property type="protein sequence ID" value="XP_028205152.1"/>
    <property type="gene ID" value="LOC114388707"/>
</dbReference>
<accession>A0A445GY24</accession>
<dbReference type="Proteomes" id="UP000289340">
    <property type="component" value="Chromosome 15"/>
</dbReference>
<protein>
    <submittedName>
        <fullName evidence="1">Uncharacterized protein</fullName>
    </submittedName>
</protein>
<sequence length="151" mass="17138">MKDRHLKKRIKRLKDMVEPDKNCETRVEDVAWLCSLSESEIDMLISLKLLIIQRAKMMGCKELASKFNLKMIRAIALVLMGHLKEEIKDSSLIPNMVKSTSFLDACNLLKCSNEVDANIDELSTSLGADIETFLRSPPTSKQKKQKVGSRE</sequence>
<dbReference type="PANTHER" id="PTHR48237">
    <property type="entry name" value="GAMMA-TUBULIN COMPLEX COMPONENT"/>
    <property type="match status" value="1"/>
</dbReference>
<evidence type="ECO:0000313" key="2">
    <source>
        <dbReference type="Proteomes" id="UP000289340"/>
    </source>
</evidence>
<evidence type="ECO:0000313" key="1">
    <source>
        <dbReference type="EMBL" id="RZB66160.1"/>
    </source>
</evidence>
<gene>
    <name evidence="1" type="ORF">D0Y65_041989</name>
</gene>
<dbReference type="PANTHER" id="PTHR48237:SF1">
    <property type="entry name" value="SPC97_SPC98 FAMILY OF SPINDLE POLE BODY (SBP) COMPONENT"/>
    <property type="match status" value="1"/>
</dbReference>
<comment type="caution">
    <text evidence="1">The sequence shown here is derived from an EMBL/GenBank/DDBJ whole genome shotgun (WGS) entry which is preliminary data.</text>
</comment>
<keyword evidence="2" id="KW-1185">Reference proteome</keyword>
<proteinExistence type="predicted"/>
<reference evidence="1 2" key="1">
    <citation type="submission" date="2018-09" db="EMBL/GenBank/DDBJ databases">
        <title>A high-quality reference genome of wild soybean provides a powerful tool to mine soybean genomes.</title>
        <authorList>
            <person name="Xie M."/>
            <person name="Chung C.Y.L."/>
            <person name="Li M.-W."/>
            <person name="Wong F.-L."/>
            <person name="Chan T.-F."/>
            <person name="Lam H.-M."/>
        </authorList>
    </citation>
    <scope>NUCLEOTIDE SEQUENCE [LARGE SCALE GENOMIC DNA]</scope>
    <source>
        <strain evidence="2">cv. W05</strain>
        <tissue evidence="1">Hypocotyl of etiolated seedlings</tissue>
    </source>
</reference>
<name>A0A445GY24_GLYSO</name>
<dbReference type="EMBL" id="QZWG01000015">
    <property type="protein sequence ID" value="RZB66160.1"/>
    <property type="molecule type" value="Genomic_DNA"/>
</dbReference>
<dbReference type="AlphaFoldDB" id="A0A445GY24"/>